<proteinExistence type="predicted"/>
<evidence type="ECO:0000256" key="4">
    <source>
        <dbReference type="ARBA" id="ARBA00023136"/>
    </source>
</evidence>
<keyword evidence="3 5" id="KW-1133">Transmembrane helix</keyword>
<evidence type="ECO:0000256" key="5">
    <source>
        <dbReference type="SAM" id="Phobius"/>
    </source>
</evidence>
<protein>
    <recommendedName>
        <fullName evidence="6">RDD domain-containing protein</fullName>
    </recommendedName>
</protein>
<name>A0A0U1KX44_9FIRM</name>
<organism evidence="7 8">
    <name type="scientific">Sporomusa ovata</name>
    <dbReference type="NCBI Taxonomy" id="2378"/>
    <lineage>
        <taxon>Bacteria</taxon>
        <taxon>Bacillati</taxon>
        <taxon>Bacillota</taxon>
        <taxon>Negativicutes</taxon>
        <taxon>Selenomonadales</taxon>
        <taxon>Sporomusaceae</taxon>
        <taxon>Sporomusa</taxon>
    </lineage>
</organism>
<keyword evidence="2 5" id="KW-0812">Transmembrane</keyword>
<dbReference type="AlphaFoldDB" id="A0A0U1KX44"/>
<evidence type="ECO:0000256" key="3">
    <source>
        <dbReference type="ARBA" id="ARBA00022989"/>
    </source>
</evidence>
<evidence type="ECO:0000313" key="8">
    <source>
        <dbReference type="Proteomes" id="UP000049855"/>
    </source>
</evidence>
<evidence type="ECO:0000259" key="6">
    <source>
        <dbReference type="Pfam" id="PF06271"/>
    </source>
</evidence>
<evidence type="ECO:0000313" key="7">
    <source>
        <dbReference type="EMBL" id="CQR71936.1"/>
    </source>
</evidence>
<reference evidence="8" key="1">
    <citation type="submission" date="2015-03" db="EMBL/GenBank/DDBJ databases">
        <authorList>
            <person name="Nijsse Bart"/>
        </authorList>
    </citation>
    <scope>NUCLEOTIDE SEQUENCE [LARGE SCALE GENOMIC DNA]</scope>
</reference>
<sequence>MDIPDNTTIPARGAGVGIRALSTIMDGIILVVIGGVLAAVLGSDFSNGHVSGSYYLWSLVVGFCYYTYFEGKSGATPGKMLCGLRVEKTDGTACDISAAAMRTACRIIDGLFAYLVAAIFVWSTERNQRLGDKLAGTVVVRVK</sequence>
<evidence type="ECO:0000256" key="1">
    <source>
        <dbReference type="ARBA" id="ARBA00004141"/>
    </source>
</evidence>
<feature type="transmembrane region" description="Helical" evidence="5">
    <location>
        <begin position="20"/>
        <end position="42"/>
    </location>
</feature>
<dbReference type="GO" id="GO:0016020">
    <property type="term" value="C:membrane"/>
    <property type="evidence" value="ECO:0007669"/>
    <property type="project" value="UniProtKB-SubCell"/>
</dbReference>
<dbReference type="PANTHER" id="PTHR38480">
    <property type="entry name" value="SLR0254 PROTEIN"/>
    <property type="match status" value="1"/>
</dbReference>
<comment type="subcellular location">
    <subcellularLocation>
        <location evidence="1">Membrane</location>
        <topology evidence="1">Multi-pass membrane protein</topology>
    </subcellularLocation>
</comment>
<dbReference type="Pfam" id="PF06271">
    <property type="entry name" value="RDD"/>
    <property type="match status" value="1"/>
</dbReference>
<dbReference type="InterPro" id="IPR010432">
    <property type="entry name" value="RDD"/>
</dbReference>
<keyword evidence="4 5" id="KW-0472">Membrane</keyword>
<feature type="transmembrane region" description="Helical" evidence="5">
    <location>
        <begin position="54"/>
        <end position="71"/>
    </location>
</feature>
<dbReference type="Proteomes" id="UP000049855">
    <property type="component" value="Unassembled WGS sequence"/>
</dbReference>
<accession>A0A0U1KX44</accession>
<keyword evidence="8" id="KW-1185">Reference proteome</keyword>
<dbReference type="PANTHER" id="PTHR38480:SF1">
    <property type="entry name" value="SLR0254 PROTEIN"/>
    <property type="match status" value="1"/>
</dbReference>
<feature type="transmembrane region" description="Helical" evidence="5">
    <location>
        <begin position="107"/>
        <end position="124"/>
    </location>
</feature>
<feature type="domain" description="RDD" evidence="6">
    <location>
        <begin position="14"/>
        <end position="136"/>
    </location>
</feature>
<gene>
    <name evidence="7" type="ORF">SpAn4DRAFT_4998</name>
</gene>
<dbReference type="RefSeq" id="WP_021166929.1">
    <property type="nucleotide sequence ID" value="NZ_CTRP01000006.1"/>
</dbReference>
<evidence type="ECO:0000256" key="2">
    <source>
        <dbReference type="ARBA" id="ARBA00022692"/>
    </source>
</evidence>
<dbReference type="EMBL" id="CTRP01000006">
    <property type="protein sequence ID" value="CQR71936.1"/>
    <property type="molecule type" value="Genomic_DNA"/>
</dbReference>